<keyword evidence="4 6" id="KW-1133">Transmembrane helix</keyword>
<evidence type="ECO:0000313" key="7">
    <source>
        <dbReference type="EMBL" id="MET3655555.1"/>
    </source>
</evidence>
<dbReference type="InterPro" id="IPR050833">
    <property type="entry name" value="Poly_Biosynth_Transport"/>
</dbReference>
<comment type="caution">
    <text evidence="7">The sequence shown here is derived from an EMBL/GenBank/DDBJ whole genome shotgun (WGS) entry which is preliminary data.</text>
</comment>
<dbReference type="Pfam" id="PF01943">
    <property type="entry name" value="Polysacc_synt"/>
    <property type="match status" value="1"/>
</dbReference>
<evidence type="ECO:0000256" key="3">
    <source>
        <dbReference type="ARBA" id="ARBA00022692"/>
    </source>
</evidence>
<feature type="transmembrane region" description="Helical" evidence="6">
    <location>
        <begin position="412"/>
        <end position="430"/>
    </location>
</feature>
<feature type="transmembrane region" description="Helical" evidence="6">
    <location>
        <begin position="329"/>
        <end position="348"/>
    </location>
</feature>
<dbReference type="InterPro" id="IPR002797">
    <property type="entry name" value="Polysacc_synth"/>
</dbReference>
<reference evidence="7 8" key="1">
    <citation type="submission" date="2024-06" db="EMBL/GenBank/DDBJ databases">
        <title>Sorghum-associated microbial communities from plants grown in Nebraska, USA.</title>
        <authorList>
            <person name="Schachtman D."/>
        </authorList>
    </citation>
    <scope>NUCLEOTIDE SEQUENCE [LARGE SCALE GENOMIC DNA]</scope>
    <source>
        <strain evidence="7 8">1288</strain>
    </source>
</reference>
<evidence type="ECO:0000256" key="4">
    <source>
        <dbReference type="ARBA" id="ARBA00022989"/>
    </source>
</evidence>
<feature type="transmembrane region" description="Helical" evidence="6">
    <location>
        <begin position="148"/>
        <end position="168"/>
    </location>
</feature>
<name>A0ABV2K4M1_SPOPS</name>
<dbReference type="RefSeq" id="WP_354312133.1">
    <property type="nucleotide sequence ID" value="NZ_JBEPME010000001.1"/>
</dbReference>
<feature type="transmembrane region" description="Helical" evidence="6">
    <location>
        <begin position="436"/>
        <end position="453"/>
    </location>
</feature>
<evidence type="ECO:0000313" key="8">
    <source>
        <dbReference type="Proteomes" id="UP001549104"/>
    </source>
</evidence>
<keyword evidence="2" id="KW-1003">Cell membrane</keyword>
<feature type="transmembrane region" description="Helical" evidence="6">
    <location>
        <begin position="212"/>
        <end position="233"/>
    </location>
</feature>
<protein>
    <submittedName>
        <fullName evidence="7">O-antigen/teichoic acid export membrane protein</fullName>
    </submittedName>
</protein>
<feature type="transmembrane region" description="Helical" evidence="6">
    <location>
        <begin position="12"/>
        <end position="36"/>
    </location>
</feature>
<keyword evidence="8" id="KW-1185">Reference proteome</keyword>
<evidence type="ECO:0000256" key="1">
    <source>
        <dbReference type="ARBA" id="ARBA00004651"/>
    </source>
</evidence>
<dbReference type="Proteomes" id="UP001549104">
    <property type="component" value="Unassembled WGS sequence"/>
</dbReference>
<feature type="transmembrane region" description="Helical" evidence="6">
    <location>
        <begin position="174"/>
        <end position="192"/>
    </location>
</feature>
<feature type="transmembrane region" description="Helical" evidence="6">
    <location>
        <begin position="292"/>
        <end position="317"/>
    </location>
</feature>
<keyword evidence="3 6" id="KW-0812">Transmembrane</keyword>
<comment type="subcellular location">
    <subcellularLocation>
        <location evidence="1">Cell membrane</location>
        <topology evidence="1">Multi-pass membrane protein</topology>
    </subcellularLocation>
</comment>
<feature type="transmembrane region" description="Helical" evidence="6">
    <location>
        <begin position="380"/>
        <end position="400"/>
    </location>
</feature>
<organism evidence="7 8">
    <name type="scientific">Sporosarcina psychrophila</name>
    <name type="common">Bacillus psychrophilus</name>
    <dbReference type="NCBI Taxonomy" id="1476"/>
    <lineage>
        <taxon>Bacteria</taxon>
        <taxon>Bacillati</taxon>
        <taxon>Bacillota</taxon>
        <taxon>Bacilli</taxon>
        <taxon>Bacillales</taxon>
        <taxon>Caryophanaceae</taxon>
        <taxon>Sporosarcina</taxon>
    </lineage>
</organism>
<evidence type="ECO:0000256" key="2">
    <source>
        <dbReference type="ARBA" id="ARBA00022475"/>
    </source>
</evidence>
<feature type="transmembrane region" description="Helical" evidence="6">
    <location>
        <begin position="112"/>
        <end position="136"/>
    </location>
</feature>
<evidence type="ECO:0000256" key="5">
    <source>
        <dbReference type="ARBA" id="ARBA00023136"/>
    </source>
</evidence>
<feature type="transmembrane region" description="Helical" evidence="6">
    <location>
        <begin position="253"/>
        <end position="271"/>
    </location>
</feature>
<keyword evidence="5 6" id="KW-0472">Membrane</keyword>
<gene>
    <name evidence="7" type="ORF">ABIC55_000639</name>
</gene>
<dbReference type="PANTHER" id="PTHR30250:SF11">
    <property type="entry name" value="O-ANTIGEN TRANSPORTER-RELATED"/>
    <property type="match status" value="1"/>
</dbReference>
<feature type="transmembrane region" description="Helical" evidence="6">
    <location>
        <begin position="357"/>
        <end position="374"/>
    </location>
</feature>
<sequence length="489" mass="55102">MNKKNSIIRNIIHLFYSTILANILNATTLILLANFFNSKNYGIFSVALALAMIMNFFTDLGVSNTFLREGSKKESLSNTFSSYIKIRVVCLLLAIIVFSVGIHTFYQELQILYMMYSLLIPMVIGLMMQGIGITYFQLTERMQFIASIKIFSAIVLIVSITLCMALKVDVRLTAFLYGFSYFIAGLYSLYLLQKNVKVKWKSPFQNQLVANLSPFLISGLFIMLTPQLGPLVLEKTLPLTLVGLFAVAYRIPSALYQVPGVIAGAFFPLLFKTYNQGKLEEHTRLTILQMKIMSYIGICMTISLFYLAGFLVTILFGDEWASAVQPLKILSFIIVLQGFNIAIADGLTTRGLQNRRTIVQFITITIGVMSLYYLSVSYAVVGAAFAVLAMEIVSFVGYILTHPTRNMILTKVILPYGSYFSISFILLHYLLSKYPFMAILTTFISVSAMIYLFDKSTRALIKGFIKKKKQQEISHVTNGRQREDENNAH</sequence>
<dbReference type="EMBL" id="JBEPME010000001">
    <property type="protein sequence ID" value="MET3655555.1"/>
    <property type="molecule type" value="Genomic_DNA"/>
</dbReference>
<feature type="transmembrane region" description="Helical" evidence="6">
    <location>
        <begin position="88"/>
        <end position="106"/>
    </location>
</feature>
<evidence type="ECO:0000256" key="6">
    <source>
        <dbReference type="SAM" id="Phobius"/>
    </source>
</evidence>
<feature type="transmembrane region" description="Helical" evidence="6">
    <location>
        <begin position="42"/>
        <end position="67"/>
    </location>
</feature>
<accession>A0ABV2K4M1</accession>
<dbReference type="PANTHER" id="PTHR30250">
    <property type="entry name" value="PST FAMILY PREDICTED COLANIC ACID TRANSPORTER"/>
    <property type="match status" value="1"/>
</dbReference>
<proteinExistence type="predicted"/>